<evidence type="ECO:0000313" key="3">
    <source>
        <dbReference type="Proteomes" id="UP001219568"/>
    </source>
</evidence>
<feature type="region of interest" description="Disordered" evidence="1">
    <location>
        <begin position="331"/>
        <end position="353"/>
    </location>
</feature>
<feature type="compositionally biased region" description="Low complexity" evidence="1">
    <location>
        <begin position="11"/>
        <end position="21"/>
    </location>
</feature>
<reference evidence="2" key="1">
    <citation type="journal article" date="2023" name="IMA Fungus">
        <title>Comparative genomic study of the Penicillium genus elucidates a diverse pangenome and 15 lateral gene transfer events.</title>
        <authorList>
            <person name="Petersen C."/>
            <person name="Sorensen T."/>
            <person name="Nielsen M.R."/>
            <person name="Sondergaard T.E."/>
            <person name="Sorensen J.L."/>
            <person name="Fitzpatrick D.A."/>
            <person name="Frisvad J.C."/>
            <person name="Nielsen K.L."/>
        </authorList>
    </citation>
    <scope>NUCLEOTIDE SEQUENCE</scope>
    <source>
        <strain evidence="2">IBT 15450</strain>
    </source>
</reference>
<protein>
    <submittedName>
        <fullName evidence="2">Uncharacterized protein</fullName>
    </submittedName>
</protein>
<name>A0AAD6IEW6_PENCN</name>
<sequence>MEVQGEPSIAPQPADPSTTPAAPDPHEVDVHGLTARFFLKRPIEDLIPVRFLMQAEQHPVTHRNAWIFRDGTQDGRDVDLDEWSPVDMRYRGVFKSLAKVPQFTKGLWEGGCELFDYDVGTKNPRVQAHVIYALLHEIGDMLNISRPTCKEDVIFYAKPRLVSRPLEYWTGYREKYKDGPRASGFLSLDFHPQQDFSVSLYPVSTVIRYDLSSAQYTDKKQTTEAETFSSCLREKFKLILGQLLLHLRRLRAPGDKIPDQEAFLLGLHGSKLHILRAFFPGQKTSSIWCQRELPMPEISISGLTIQDRTPSPPASYTSDTNDGQAYHIEHTAEDHPEHASNTTGNTNGRRSQSNRFYSAENIERIRQHLEEAKLSTLDNELETRTFRVLGTREYDLWYPEDFKAAVHALAALELYLFSGEARCGGLQEIFEWNPYDPYDGRSEDNWPVQSDAERTARLETDIQLEQQMFAEQEEDLRREEVIRIADDREAFRLSEDLRSSGGDRIGSLSESDANSNCWEWIWPDDADVGEMKEINADTDDEMIIGQLDPVFNL</sequence>
<dbReference type="AlphaFoldDB" id="A0AAD6IEW6"/>
<keyword evidence="3" id="KW-1185">Reference proteome</keyword>
<reference evidence="2" key="2">
    <citation type="submission" date="2023-01" db="EMBL/GenBank/DDBJ databases">
        <authorList>
            <person name="Petersen C."/>
        </authorList>
    </citation>
    <scope>NUCLEOTIDE SEQUENCE</scope>
    <source>
        <strain evidence="2">IBT 15450</strain>
    </source>
</reference>
<accession>A0AAD6IEW6</accession>
<dbReference type="EMBL" id="JAQJZL010000004">
    <property type="protein sequence ID" value="KAJ6044670.1"/>
    <property type="molecule type" value="Genomic_DNA"/>
</dbReference>
<feature type="compositionally biased region" description="Polar residues" evidence="1">
    <location>
        <begin position="339"/>
        <end position="353"/>
    </location>
</feature>
<organism evidence="2 3">
    <name type="scientific">Penicillium canescens</name>
    <dbReference type="NCBI Taxonomy" id="5083"/>
    <lineage>
        <taxon>Eukaryota</taxon>
        <taxon>Fungi</taxon>
        <taxon>Dikarya</taxon>
        <taxon>Ascomycota</taxon>
        <taxon>Pezizomycotina</taxon>
        <taxon>Eurotiomycetes</taxon>
        <taxon>Eurotiomycetidae</taxon>
        <taxon>Eurotiales</taxon>
        <taxon>Aspergillaceae</taxon>
        <taxon>Penicillium</taxon>
    </lineage>
</organism>
<evidence type="ECO:0000313" key="2">
    <source>
        <dbReference type="EMBL" id="KAJ6044670.1"/>
    </source>
</evidence>
<feature type="region of interest" description="Disordered" evidence="1">
    <location>
        <begin position="1"/>
        <end position="26"/>
    </location>
</feature>
<gene>
    <name evidence="2" type="ORF">N7460_006025</name>
</gene>
<dbReference type="Proteomes" id="UP001219568">
    <property type="component" value="Unassembled WGS sequence"/>
</dbReference>
<evidence type="ECO:0000256" key="1">
    <source>
        <dbReference type="SAM" id="MobiDB-lite"/>
    </source>
</evidence>
<comment type="caution">
    <text evidence="2">The sequence shown here is derived from an EMBL/GenBank/DDBJ whole genome shotgun (WGS) entry which is preliminary data.</text>
</comment>
<proteinExistence type="predicted"/>